<dbReference type="RefSeq" id="WP_217065772.1">
    <property type="nucleotide sequence ID" value="NZ_JAHQCS010000082.1"/>
</dbReference>
<feature type="transmembrane region" description="Helical" evidence="1">
    <location>
        <begin position="81"/>
        <end position="98"/>
    </location>
</feature>
<evidence type="ECO:0000256" key="1">
    <source>
        <dbReference type="SAM" id="Phobius"/>
    </source>
</evidence>
<feature type="transmembrane region" description="Helical" evidence="1">
    <location>
        <begin position="156"/>
        <end position="177"/>
    </location>
</feature>
<keyword evidence="3" id="KW-1185">Reference proteome</keyword>
<dbReference type="EMBL" id="JAHQCS010000082">
    <property type="protein sequence ID" value="MBU9711742.1"/>
    <property type="molecule type" value="Genomic_DNA"/>
</dbReference>
<gene>
    <name evidence="2" type="ORF">KS419_08340</name>
</gene>
<accession>A0ABS6JFY6</accession>
<feature type="transmembrane region" description="Helical" evidence="1">
    <location>
        <begin position="6"/>
        <end position="23"/>
    </location>
</feature>
<proteinExistence type="predicted"/>
<dbReference type="Proteomes" id="UP000784880">
    <property type="component" value="Unassembled WGS sequence"/>
</dbReference>
<evidence type="ECO:0000313" key="2">
    <source>
        <dbReference type="EMBL" id="MBU9711742.1"/>
    </source>
</evidence>
<name>A0ABS6JFY6_9BACI</name>
<reference evidence="2 3" key="1">
    <citation type="submission" date="2021-06" db="EMBL/GenBank/DDBJ databases">
        <title>Bacillus sp. RD4P76, an endophyte from a halophyte.</title>
        <authorList>
            <person name="Sun J.-Q."/>
        </authorList>
    </citation>
    <scope>NUCLEOTIDE SEQUENCE [LARGE SCALE GENOMIC DNA]</scope>
    <source>
        <strain evidence="2 3">CGMCC 1.15917</strain>
    </source>
</reference>
<dbReference type="InterPro" id="IPR035168">
    <property type="entry name" value="DUF5317"/>
</dbReference>
<feature type="transmembrane region" description="Helical" evidence="1">
    <location>
        <begin position="53"/>
        <end position="74"/>
    </location>
</feature>
<sequence length="192" mass="21766">MVADGILFSLLIGFLRRGTLLGISDLKLKFGWVFPILLIFQFSIYLLQERIYFLGMISGYLYIVVYILGLFFLYINRHHKGFLLIFIGVFLNFIVMAVNGGRMPVSLEAAAVLDPMYADALINGLYAKHTPYIESTYLGFLGDVIPITKPYPRDQVISIGDIIMNIGIFVFIQHLMLKHKRVKQVSPAAKVN</sequence>
<protein>
    <submittedName>
        <fullName evidence="2">DUF5317 domain-containing protein</fullName>
    </submittedName>
</protein>
<keyword evidence="1" id="KW-1133">Transmembrane helix</keyword>
<feature type="transmembrane region" description="Helical" evidence="1">
    <location>
        <begin position="30"/>
        <end position="47"/>
    </location>
</feature>
<evidence type="ECO:0000313" key="3">
    <source>
        <dbReference type="Proteomes" id="UP000784880"/>
    </source>
</evidence>
<dbReference type="Pfam" id="PF17248">
    <property type="entry name" value="DUF5317"/>
    <property type="match status" value="1"/>
</dbReference>
<comment type="caution">
    <text evidence="2">The sequence shown here is derived from an EMBL/GenBank/DDBJ whole genome shotgun (WGS) entry which is preliminary data.</text>
</comment>
<keyword evidence="1" id="KW-0472">Membrane</keyword>
<keyword evidence="1" id="KW-0812">Transmembrane</keyword>
<organism evidence="2 3">
    <name type="scientific">Evansella tamaricis</name>
    <dbReference type="NCBI Taxonomy" id="2069301"/>
    <lineage>
        <taxon>Bacteria</taxon>
        <taxon>Bacillati</taxon>
        <taxon>Bacillota</taxon>
        <taxon>Bacilli</taxon>
        <taxon>Bacillales</taxon>
        <taxon>Bacillaceae</taxon>
        <taxon>Evansella</taxon>
    </lineage>
</organism>